<evidence type="ECO:0000313" key="1">
    <source>
        <dbReference type="EMBL" id="UYC80280.1"/>
    </source>
</evidence>
<protein>
    <submittedName>
        <fullName evidence="1">DUF6507 family protein</fullName>
    </submittedName>
</protein>
<dbReference type="RefSeq" id="WP_262138584.1">
    <property type="nucleotide sequence ID" value="NZ_CP106879.1"/>
</dbReference>
<dbReference type="AlphaFoldDB" id="A0A9Q9P6S8"/>
<dbReference type="Pfam" id="PF20117">
    <property type="entry name" value="DUF6507"/>
    <property type="match status" value="1"/>
</dbReference>
<dbReference type="Proteomes" id="UP001062223">
    <property type="component" value="Chromosome"/>
</dbReference>
<dbReference type="InterPro" id="IPR045436">
    <property type="entry name" value="DUF6507"/>
</dbReference>
<sequence length="127" mass="12984">MVDGWRVDPAGVEAVLADVSTKATTMNNALGGSEDGSMRGVGEVVQDAATAAQSQVIGEALAGFFEHRQATLTGIQNRIQASLYGAAGATRAIVDGDDEMGAATAQANAVTASTNGDFRAFDGMFDR</sequence>
<dbReference type="KEGG" id="cpoi:OE229_14250"/>
<dbReference type="EMBL" id="CP106879">
    <property type="protein sequence ID" value="UYC80280.1"/>
    <property type="molecule type" value="Genomic_DNA"/>
</dbReference>
<accession>A0A9Q9P6S8</accession>
<proteinExistence type="predicted"/>
<name>A0A9Q9P6S8_9MICO</name>
<gene>
    <name evidence="1" type="ORF">OE229_14250</name>
</gene>
<evidence type="ECO:0000313" key="2">
    <source>
        <dbReference type="Proteomes" id="UP001062223"/>
    </source>
</evidence>
<organism evidence="1 2">
    <name type="scientific">Curtobacterium poinsettiae</name>
    <dbReference type="NCBI Taxonomy" id="159612"/>
    <lineage>
        <taxon>Bacteria</taxon>
        <taxon>Bacillati</taxon>
        <taxon>Actinomycetota</taxon>
        <taxon>Actinomycetes</taxon>
        <taxon>Micrococcales</taxon>
        <taxon>Microbacteriaceae</taxon>
        <taxon>Curtobacterium</taxon>
    </lineage>
</organism>
<reference evidence="1" key="1">
    <citation type="submission" date="2022-09" db="EMBL/GenBank/DDBJ databases">
        <title>Taxonomy of Curtobacterium flaccumfaciens.</title>
        <authorList>
            <person name="Osdaghi E."/>
            <person name="Taghavi S.M."/>
            <person name="Hamidizade M."/>
            <person name="Abachi H."/>
            <person name="Fazliarab A."/>
            <person name="Baeyen S."/>
            <person name="Portier P."/>
            <person name="Van Vaerenbergh J."/>
            <person name="Jacques M.-A."/>
        </authorList>
    </citation>
    <scope>NUCLEOTIDE SEQUENCE</scope>
    <source>
        <strain evidence="1">AGQB46</strain>
    </source>
</reference>